<name>C0ES67_9FIRM</name>
<keyword evidence="1 3" id="KW-0238">DNA-binding</keyword>
<reference evidence="3 4" key="2">
    <citation type="submission" date="2009-02" db="EMBL/GenBank/DDBJ databases">
        <title>Draft genome sequence of Eubacterium hallii (DSM 3353).</title>
        <authorList>
            <person name="Sudarsanam P."/>
            <person name="Ley R."/>
            <person name="Guruge J."/>
            <person name="Turnbaugh P.J."/>
            <person name="Mahowald M."/>
            <person name="Liep D."/>
            <person name="Gordon J."/>
        </authorList>
    </citation>
    <scope>NUCLEOTIDE SEQUENCE [LARGE SCALE GENOMIC DNA]</scope>
    <source>
        <strain evidence="3 4">DSM 3353</strain>
    </source>
</reference>
<dbReference type="GO" id="GO:0003677">
    <property type="term" value="F:DNA binding"/>
    <property type="evidence" value="ECO:0007669"/>
    <property type="project" value="UniProtKB-KW"/>
</dbReference>
<dbReference type="eggNOG" id="COG0675">
    <property type="taxonomic scope" value="Bacteria"/>
</dbReference>
<accession>C0ES67</accession>
<evidence type="ECO:0000259" key="2">
    <source>
        <dbReference type="Pfam" id="PF07282"/>
    </source>
</evidence>
<sequence length="64" mass="7495">WKGKKMVKVDRFFPSSKKCCKCGRVKKELKLSERVYHCVCGNKMDRDCNAAINIREEARRMLTA</sequence>
<organism evidence="3 4">
    <name type="scientific">Anaerobutyricum hallii DSM 3353</name>
    <dbReference type="NCBI Taxonomy" id="411469"/>
    <lineage>
        <taxon>Bacteria</taxon>
        <taxon>Bacillati</taxon>
        <taxon>Bacillota</taxon>
        <taxon>Clostridia</taxon>
        <taxon>Lachnospirales</taxon>
        <taxon>Lachnospiraceae</taxon>
        <taxon>Anaerobutyricum</taxon>
    </lineage>
</organism>
<dbReference type="Pfam" id="PF07282">
    <property type="entry name" value="Cas12f1-like_TNB"/>
    <property type="match status" value="1"/>
</dbReference>
<evidence type="ECO:0000313" key="3">
    <source>
        <dbReference type="EMBL" id="EEG37858.1"/>
    </source>
</evidence>
<evidence type="ECO:0000256" key="1">
    <source>
        <dbReference type="ARBA" id="ARBA00023125"/>
    </source>
</evidence>
<feature type="domain" description="Cas12f1-like TNB" evidence="2">
    <location>
        <begin position="1"/>
        <end position="54"/>
    </location>
</feature>
<protein>
    <submittedName>
        <fullName evidence="3">Putative transposase DNA-binding domain protein</fullName>
    </submittedName>
</protein>
<dbReference type="Proteomes" id="UP000003174">
    <property type="component" value="Unassembled WGS sequence"/>
</dbReference>
<reference evidence="3 4" key="1">
    <citation type="submission" date="2009-01" db="EMBL/GenBank/DDBJ databases">
        <authorList>
            <person name="Fulton L."/>
            <person name="Clifton S."/>
            <person name="Fulton B."/>
            <person name="Xu J."/>
            <person name="Minx P."/>
            <person name="Pepin K.H."/>
            <person name="Johnson M."/>
            <person name="Bhonagiri V."/>
            <person name="Nash W.E."/>
            <person name="Mardis E.R."/>
            <person name="Wilson R.K."/>
        </authorList>
    </citation>
    <scope>NUCLEOTIDE SEQUENCE [LARGE SCALE GENOMIC DNA]</scope>
    <source>
        <strain evidence="3 4">DSM 3353</strain>
    </source>
</reference>
<proteinExistence type="predicted"/>
<evidence type="ECO:0000313" key="4">
    <source>
        <dbReference type="Proteomes" id="UP000003174"/>
    </source>
</evidence>
<gene>
    <name evidence="3" type="ORF">EUBHAL_00237</name>
</gene>
<feature type="non-terminal residue" evidence="3">
    <location>
        <position position="1"/>
    </location>
</feature>
<dbReference type="AlphaFoldDB" id="C0ES67"/>
<dbReference type="InterPro" id="IPR010095">
    <property type="entry name" value="Cas12f1-like_TNB"/>
</dbReference>
<comment type="caution">
    <text evidence="3">The sequence shown here is derived from an EMBL/GenBank/DDBJ whole genome shotgun (WGS) entry which is preliminary data.</text>
</comment>
<dbReference type="EMBL" id="ACEP01000015">
    <property type="protein sequence ID" value="EEG37858.1"/>
    <property type="molecule type" value="Genomic_DNA"/>
</dbReference>
<dbReference type="RefSeq" id="WP_005343722.1">
    <property type="nucleotide sequence ID" value="NZ_ACEP01000015.1"/>
</dbReference>